<accession>A0A413ITU7</accession>
<evidence type="ECO:0000313" key="1">
    <source>
        <dbReference type="EMBL" id="RGY21324.1"/>
    </source>
</evidence>
<dbReference type="EMBL" id="QSCR01000001">
    <property type="protein sequence ID" value="RGY21324.1"/>
    <property type="molecule type" value="Genomic_DNA"/>
</dbReference>
<dbReference type="Proteomes" id="UP000286063">
    <property type="component" value="Unassembled WGS sequence"/>
</dbReference>
<sequence>MKQFDIELAKAGHPVCTRDGRAVRILCHDRKSMDGYSILALVDEGDHESFIVCTSSGKFYKYKKDDPHDLFMSPVKKEGWINIYKELNSDHVFTSPVYKTLDEANEARDMSDIFLGTSKIEWEE</sequence>
<name>A0A413ITU7_9BACT</name>
<gene>
    <name evidence="1" type="ORF">DXA50_00275</name>
</gene>
<organism evidence="1 2">
    <name type="scientific">Butyricimonas virosa</name>
    <dbReference type="NCBI Taxonomy" id="544645"/>
    <lineage>
        <taxon>Bacteria</taxon>
        <taxon>Pseudomonadati</taxon>
        <taxon>Bacteroidota</taxon>
        <taxon>Bacteroidia</taxon>
        <taxon>Bacteroidales</taxon>
        <taxon>Odoribacteraceae</taxon>
        <taxon>Butyricimonas</taxon>
    </lineage>
</organism>
<proteinExistence type="predicted"/>
<dbReference type="AlphaFoldDB" id="A0A413ITU7"/>
<comment type="caution">
    <text evidence="1">The sequence shown here is derived from an EMBL/GenBank/DDBJ whole genome shotgun (WGS) entry which is preliminary data.</text>
</comment>
<evidence type="ECO:0000313" key="2">
    <source>
        <dbReference type="Proteomes" id="UP000286063"/>
    </source>
</evidence>
<protein>
    <submittedName>
        <fullName evidence="1">Uncharacterized protein</fullName>
    </submittedName>
</protein>
<reference evidence="1 2" key="1">
    <citation type="submission" date="2018-08" db="EMBL/GenBank/DDBJ databases">
        <title>A genome reference for cultivated species of the human gut microbiota.</title>
        <authorList>
            <person name="Zou Y."/>
            <person name="Xue W."/>
            <person name="Luo G."/>
        </authorList>
    </citation>
    <scope>NUCLEOTIDE SEQUENCE [LARGE SCALE GENOMIC DNA]</scope>
    <source>
        <strain evidence="1 2">OF02-7</strain>
    </source>
</reference>
<dbReference type="OrthoDB" id="1093854at2"/>
<dbReference type="RefSeq" id="WP_117774467.1">
    <property type="nucleotide sequence ID" value="NZ_CALZYG010000060.1"/>
</dbReference>